<comment type="caution">
    <text evidence="6">The sequence shown here is derived from an EMBL/GenBank/DDBJ whole genome shotgun (WGS) entry which is preliminary data.</text>
</comment>
<reference evidence="6 7" key="1">
    <citation type="submission" date="2024-08" db="EMBL/GenBank/DDBJ databases">
        <title>Genome mining of Saccharopolyspora cebuensis PGLac3 from Nigerian medicinal plant.</title>
        <authorList>
            <person name="Ezeobiora C.E."/>
            <person name="Igbokwe N.H."/>
            <person name="Amin D.H."/>
            <person name="Mendie U.E."/>
        </authorList>
    </citation>
    <scope>NUCLEOTIDE SEQUENCE [LARGE SCALE GENOMIC DNA]</scope>
    <source>
        <strain evidence="6 7">PGLac3</strain>
    </source>
</reference>
<proteinExistence type="predicted"/>
<dbReference type="Gene3D" id="1.10.357.10">
    <property type="entry name" value="Tetracycline Repressor, domain 2"/>
    <property type="match status" value="2"/>
</dbReference>
<dbReference type="SUPFAM" id="SSF46689">
    <property type="entry name" value="Homeodomain-like"/>
    <property type="match status" value="2"/>
</dbReference>
<dbReference type="Gene3D" id="1.10.10.60">
    <property type="entry name" value="Homeodomain-like"/>
    <property type="match status" value="2"/>
</dbReference>
<keyword evidence="2 4" id="KW-0238">DNA-binding</keyword>
<dbReference type="SUPFAM" id="SSF48498">
    <property type="entry name" value="Tetracyclin repressor-like, C-terminal domain"/>
    <property type="match status" value="1"/>
</dbReference>
<dbReference type="Pfam" id="PF17932">
    <property type="entry name" value="TetR_C_24"/>
    <property type="match status" value="2"/>
</dbReference>
<dbReference type="PANTHER" id="PTHR30055">
    <property type="entry name" value="HTH-TYPE TRANSCRIPTIONAL REGULATOR RUTR"/>
    <property type="match status" value="1"/>
</dbReference>
<keyword evidence="3" id="KW-0804">Transcription</keyword>
<feature type="domain" description="HTH tetR-type" evidence="5">
    <location>
        <begin position="216"/>
        <end position="276"/>
    </location>
</feature>
<organism evidence="6 7">
    <name type="scientific">Saccharopolyspora cebuensis</name>
    <dbReference type="NCBI Taxonomy" id="418759"/>
    <lineage>
        <taxon>Bacteria</taxon>
        <taxon>Bacillati</taxon>
        <taxon>Actinomycetota</taxon>
        <taxon>Actinomycetes</taxon>
        <taxon>Pseudonocardiales</taxon>
        <taxon>Pseudonocardiaceae</taxon>
        <taxon>Saccharopolyspora</taxon>
    </lineage>
</organism>
<dbReference type="InterPro" id="IPR050109">
    <property type="entry name" value="HTH-type_TetR-like_transc_reg"/>
</dbReference>
<evidence type="ECO:0000259" key="5">
    <source>
        <dbReference type="PROSITE" id="PS50977"/>
    </source>
</evidence>
<evidence type="ECO:0000256" key="3">
    <source>
        <dbReference type="ARBA" id="ARBA00023163"/>
    </source>
</evidence>
<dbReference type="RefSeq" id="WP_345365731.1">
    <property type="nucleotide sequence ID" value="NZ_BAABII010000016.1"/>
</dbReference>
<feature type="DNA-binding region" description="H-T-H motif" evidence="4">
    <location>
        <begin position="35"/>
        <end position="54"/>
    </location>
</feature>
<dbReference type="InterPro" id="IPR009057">
    <property type="entry name" value="Homeodomain-like_sf"/>
</dbReference>
<dbReference type="InterPro" id="IPR036271">
    <property type="entry name" value="Tet_transcr_reg_TetR-rel_C_sf"/>
</dbReference>
<dbReference type="PANTHER" id="PTHR30055:SF234">
    <property type="entry name" value="HTH-TYPE TRANSCRIPTIONAL REGULATOR BETI"/>
    <property type="match status" value="1"/>
</dbReference>
<dbReference type="PRINTS" id="PR00455">
    <property type="entry name" value="HTHTETR"/>
</dbReference>
<dbReference type="Proteomes" id="UP001564626">
    <property type="component" value="Unassembled WGS sequence"/>
</dbReference>
<dbReference type="EMBL" id="JBGEHV010000036">
    <property type="protein sequence ID" value="MEY8041412.1"/>
    <property type="molecule type" value="Genomic_DNA"/>
</dbReference>
<evidence type="ECO:0000313" key="7">
    <source>
        <dbReference type="Proteomes" id="UP001564626"/>
    </source>
</evidence>
<name>A0ABV4CMP8_9PSEU</name>
<evidence type="ECO:0000256" key="2">
    <source>
        <dbReference type="ARBA" id="ARBA00023125"/>
    </source>
</evidence>
<keyword evidence="1" id="KW-0805">Transcription regulation</keyword>
<keyword evidence="7" id="KW-1185">Reference proteome</keyword>
<feature type="DNA-binding region" description="H-T-H motif" evidence="4">
    <location>
        <begin position="239"/>
        <end position="258"/>
    </location>
</feature>
<feature type="domain" description="HTH tetR-type" evidence="5">
    <location>
        <begin position="12"/>
        <end position="72"/>
    </location>
</feature>
<dbReference type="InterPro" id="IPR041490">
    <property type="entry name" value="KstR2_TetR_C"/>
</dbReference>
<evidence type="ECO:0000256" key="1">
    <source>
        <dbReference type="ARBA" id="ARBA00023015"/>
    </source>
</evidence>
<accession>A0ABV4CMP8</accession>
<dbReference type="PROSITE" id="PS50977">
    <property type="entry name" value="HTH_TETR_2"/>
    <property type="match status" value="2"/>
</dbReference>
<evidence type="ECO:0000313" key="6">
    <source>
        <dbReference type="EMBL" id="MEY8041412.1"/>
    </source>
</evidence>
<dbReference type="Pfam" id="PF00440">
    <property type="entry name" value="TetR_N"/>
    <property type="match status" value="2"/>
</dbReference>
<gene>
    <name evidence="6" type="ORF">AB8O55_18565</name>
</gene>
<dbReference type="InterPro" id="IPR001647">
    <property type="entry name" value="HTH_TetR"/>
</dbReference>
<protein>
    <submittedName>
        <fullName evidence="6">TetR/AcrR family transcriptional regulator</fullName>
    </submittedName>
</protein>
<sequence length="396" mass="42839">MTSSAATRRRSADRRAQLAAIAAELFCERGYHGVGLGEIAASAGISGPAIYRHFPNKQAILAHAAQDFALALTDCVERAAEHPGDPRERLTAALESVVRLVVRRRGGVRLYQWEYRHLAAEHRTEVRRAIRSLIGAVARSLRQVRPELDDGAAALLASVALSGIASWSTHHAAATDRAAERGLLAVAWTALTTPLPASPPAPASEPVAAGSVAVHASRREKLLAAAVPLLRTRGFHDVRMEEIGAAAGINGSSVYRHFSGKGDLLAAVYYRATERLAALTEHALRDVADPDLAVERLVSAYTAFAFEHRDLAAVYLSEYRNLPTPDRHALRRAQRDHLRRWVALATEVRRDRQAGRTQLAAYAAVNVINDLAMAGTRAAGPEHAAHLALRILRCAD</sequence>
<evidence type="ECO:0000256" key="4">
    <source>
        <dbReference type="PROSITE-ProRule" id="PRU00335"/>
    </source>
</evidence>